<gene>
    <name evidence="15" type="ORF">GCM10007205_25820</name>
</gene>
<comment type="subcellular location">
    <subcellularLocation>
        <location evidence="1 11">Cell outer membrane</location>
        <topology evidence="1 11">Multi-pass membrane protein</topology>
    </subcellularLocation>
</comment>
<dbReference type="PROSITE" id="PS52016">
    <property type="entry name" value="TONB_DEPENDENT_REC_3"/>
    <property type="match status" value="1"/>
</dbReference>
<name>A0A8J2UM03_9BURK</name>
<keyword evidence="4" id="KW-0410">Iron transport</keyword>
<keyword evidence="5 11" id="KW-0812">Transmembrane</keyword>
<dbReference type="PANTHER" id="PTHR32552">
    <property type="entry name" value="FERRICHROME IRON RECEPTOR-RELATED"/>
    <property type="match status" value="1"/>
</dbReference>
<evidence type="ECO:0000256" key="9">
    <source>
        <dbReference type="ARBA" id="ARBA00023136"/>
    </source>
</evidence>
<evidence type="ECO:0000313" key="15">
    <source>
        <dbReference type="EMBL" id="GGC15708.1"/>
    </source>
</evidence>
<reference evidence="15" key="1">
    <citation type="journal article" date="2014" name="Int. J. Syst. Evol. Microbiol.">
        <title>Complete genome sequence of Corynebacterium casei LMG S-19264T (=DSM 44701T), isolated from a smear-ripened cheese.</title>
        <authorList>
            <consortium name="US DOE Joint Genome Institute (JGI-PGF)"/>
            <person name="Walter F."/>
            <person name="Albersmeier A."/>
            <person name="Kalinowski J."/>
            <person name="Ruckert C."/>
        </authorList>
    </citation>
    <scope>NUCLEOTIDE SEQUENCE</scope>
    <source>
        <strain evidence="15">CCM 7086</strain>
    </source>
</reference>
<accession>A0A8J2UM03</accession>
<evidence type="ECO:0000256" key="11">
    <source>
        <dbReference type="PROSITE-ProRule" id="PRU01360"/>
    </source>
</evidence>
<evidence type="ECO:0000256" key="4">
    <source>
        <dbReference type="ARBA" id="ARBA00022496"/>
    </source>
</evidence>
<dbReference type="InterPro" id="IPR011662">
    <property type="entry name" value="Secretin/TonB_short_N"/>
</dbReference>
<reference evidence="15" key="2">
    <citation type="submission" date="2020-09" db="EMBL/GenBank/DDBJ databases">
        <authorList>
            <person name="Sun Q."/>
            <person name="Sedlacek I."/>
        </authorList>
    </citation>
    <scope>NUCLEOTIDE SEQUENCE</scope>
    <source>
        <strain evidence="15">CCM 7086</strain>
    </source>
</reference>
<evidence type="ECO:0000256" key="5">
    <source>
        <dbReference type="ARBA" id="ARBA00022692"/>
    </source>
</evidence>
<keyword evidence="9 11" id="KW-0472">Membrane</keyword>
<dbReference type="EMBL" id="BMCG01000005">
    <property type="protein sequence ID" value="GGC15708.1"/>
    <property type="molecule type" value="Genomic_DNA"/>
</dbReference>
<dbReference type="Gene3D" id="3.55.50.30">
    <property type="match status" value="1"/>
</dbReference>
<evidence type="ECO:0000256" key="2">
    <source>
        <dbReference type="ARBA" id="ARBA00022448"/>
    </source>
</evidence>
<dbReference type="Pfam" id="PF07715">
    <property type="entry name" value="Plug"/>
    <property type="match status" value="1"/>
</dbReference>
<comment type="caution">
    <text evidence="15">The sequence shown here is derived from an EMBL/GenBank/DDBJ whole genome shotgun (WGS) entry which is preliminary data.</text>
</comment>
<evidence type="ECO:0000256" key="10">
    <source>
        <dbReference type="ARBA" id="ARBA00023237"/>
    </source>
</evidence>
<keyword evidence="8 12" id="KW-0798">TonB box</keyword>
<sequence>MPTLSVLSQAVVFACLSMGLATMPSASQAQQTGQAAQSLRQYQIPAGTLDQALNAFATQAGILISIDGTHTEGKRSAGLSGQYGVQEGLDQLLKGSGLEAVLRADGSYGLERQARAEANALSTAEQSWIDATVLAPIIIRGEKFARSPFNTFTSVEFVTSDELDDYVRQSLDEALNSSPNIRMFENSGNTNIAIRGMNAEGATQPSRSNPVISVSVDGAEQGIEATRRGTRGVWDVEQIEVLRGPQSTLQGRNALAGSVAIKTKDPTFKPEAIFRQEIDSDGLYSGAFAVSAPIIEDQLAFRLSGQVARDDKDISYSDPKWASQGDEEFEEFRGKLLFTPSALPGFTGLFTVSRTHDKPAYNTVTGPDFFAREYVTAGFEEFRDTTVSRYIADLKYEFNPDWTIQSVTSYVDTKVKINAPRSATFFRDDTRDREDFSQDIRLIYGSEESAFSGVLGLYAGYASGHSVGDSEMDVFGLGYTVPLQRINSRDKSTSLAVYADGRYEFTDRWTLLAGGRLLHDKVSANVTGVVLAGTIDATLDEVSSVSNTEFLPKIGLAFEISENQNIALTASKGYRPGFSEHILGTTTINTVESETLWAYELAYRSKWLDDRLQINGNVFYYDHSNMQVPVPVPDPILSAGYTYTINAGQAESYGAEIEARWNLDSGLDVYAGLGLLKTKFKDGVYNGASITGNEFPEAPALTASLGAIYKRQSGWFVGGDVSFTDGYYSKGEVANRPVTAVDSFTIVNAQAGYQTRNFTFSAYAKNLLNEKYLTGISSNGNSANIGDAWCFGLQLTQRF</sequence>
<keyword evidence="15" id="KW-0675">Receptor</keyword>
<dbReference type="PANTHER" id="PTHR32552:SF81">
    <property type="entry name" value="TONB-DEPENDENT OUTER MEMBRANE RECEPTOR"/>
    <property type="match status" value="1"/>
</dbReference>
<dbReference type="RefSeq" id="WP_229729046.1">
    <property type="nucleotide sequence ID" value="NZ_BMCG01000005.1"/>
</dbReference>
<dbReference type="InterPro" id="IPR012910">
    <property type="entry name" value="Plug_dom"/>
</dbReference>
<organism evidence="15 16">
    <name type="scientific">Oxalicibacterium flavum</name>
    <dbReference type="NCBI Taxonomy" id="179467"/>
    <lineage>
        <taxon>Bacteria</taxon>
        <taxon>Pseudomonadati</taxon>
        <taxon>Pseudomonadota</taxon>
        <taxon>Betaproteobacteria</taxon>
        <taxon>Burkholderiales</taxon>
        <taxon>Oxalobacteraceae</taxon>
        <taxon>Oxalicibacterium</taxon>
    </lineage>
</organism>
<dbReference type="Pfam" id="PF07660">
    <property type="entry name" value="STN"/>
    <property type="match status" value="1"/>
</dbReference>
<evidence type="ECO:0000256" key="13">
    <source>
        <dbReference type="SAM" id="SignalP"/>
    </source>
</evidence>
<keyword evidence="6" id="KW-0408">Iron</keyword>
<dbReference type="SMART" id="SM00965">
    <property type="entry name" value="STN"/>
    <property type="match status" value="1"/>
</dbReference>
<evidence type="ECO:0000256" key="6">
    <source>
        <dbReference type="ARBA" id="ARBA00023004"/>
    </source>
</evidence>
<proteinExistence type="inferred from homology"/>
<evidence type="ECO:0000256" key="3">
    <source>
        <dbReference type="ARBA" id="ARBA00022452"/>
    </source>
</evidence>
<evidence type="ECO:0000256" key="1">
    <source>
        <dbReference type="ARBA" id="ARBA00004571"/>
    </source>
</evidence>
<dbReference type="AlphaFoldDB" id="A0A8J2UM03"/>
<keyword evidence="13" id="KW-0732">Signal</keyword>
<dbReference type="CDD" id="cd01347">
    <property type="entry name" value="ligand_gated_channel"/>
    <property type="match status" value="1"/>
</dbReference>
<evidence type="ECO:0000256" key="12">
    <source>
        <dbReference type="RuleBase" id="RU003357"/>
    </source>
</evidence>
<feature type="signal peptide" evidence="13">
    <location>
        <begin position="1"/>
        <end position="29"/>
    </location>
</feature>
<evidence type="ECO:0000256" key="8">
    <source>
        <dbReference type="ARBA" id="ARBA00023077"/>
    </source>
</evidence>
<keyword evidence="7" id="KW-0406">Ion transport</keyword>
<keyword evidence="3 11" id="KW-1134">Transmembrane beta strand</keyword>
<dbReference type="GO" id="GO:0009279">
    <property type="term" value="C:cell outer membrane"/>
    <property type="evidence" value="ECO:0007669"/>
    <property type="project" value="UniProtKB-SubCell"/>
</dbReference>
<dbReference type="GO" id="GO:0006826">
    <property type="term" value="P:iron ion transport"/>
    <property type="evidence" value="ECO:0007669"/>
    <property type="project" value="UniProtKB-KW"/>
</dbReference>
<dbReference type="SUPFAM" id="SSF56935">
    <property type="entry name" value="Porins"/>
    <property type="match status" value="1"/>
</dbReference>
<feature type="domain" description="Secretin/TonB short N-terminal" evidence="14">
    <location>
        <begin position="62"/>
        <end position="113"/>
    </location>
</feature>
<keyword evidence="2 11" id="KW-0813">Transport</keyword>
<comment type="similarity">
    <text evidence="11 12">Belongs to the TonB-dependent receptor family.</text>
</comment>
<evidence type="ECO:0000259" key="14">
    <source>
        <dbReference type="SMART" id="SM00965"/>
    </source>
</evidence>
<dbReference type="InterPro" id="IPR039426">
    <property type="entry name" value="TonB-dep_rcpt-like"/>
</dbReference>
<evidence type="ECO:0000256" key="7">
    <source>
        <dbReference type="ARBA" id="ARBA00023065"/>
    </source>
</evidence>
<dbReference type="InterPro" id="IPR036942">
    <property type="entry name" value="Beta-barrel_TonB_sf"/>
</dbReference>
<evidence type="ECO:0000313" key="16">
    <source>
        <dbReference type="Proteomes" id="UP000620266"/>
    </source>
</evidence>
<dbReference type="Pfam" id="PF00593">
    <property type="entry name" value="TonB_dep_Rec_b-barrel"/>
    <property type="match status" value="1"/>
</dbReference>
<dbReference type="InterPro" id="IPR000531">
    <property type="entry name" value="Beta-barrel_TonB"/>
</dbReference>
<keyword evidence="10 11" id="KW-0998">Cell outer membrane</keyword>
<dbReference type="Proteomes" id="UP000620266">
    <property type="component" value="Unassembled WGS sequence"/>
</dbReference>
<feature type="chain" id="PRO_5035197083" evidence="13">
    <location>
        <begin position="30"/>
        <end position="799"/>
    </location>
</feature>
<keyword evidence="16" id="KW-1185">Reference proteome</keyword>
<protein>
    <submittedName>
        <fullName evidence="15">TonB-dependent receptor</fullName>
    </submittedName>
</protein>
<dbReference type="Gene3D" id="2.40.170.20">
    <property type="entry name" value="TonB-dependent receptor, beta-barrel domain"/>
    <property type="match status" value="1"/>
</dbReference>